<comment type="cofactor">
    <cofactor evidence="1">
        <name>FAD</name>
        <dbReference type="ChEBI" id="CHEBI:57692"/>
    </cofactor>
</comment>
<dbReference type="AlphaFoldDB" id="A0A814YGM4"/>
<dbReference type="InterPro" id="IPR046373">
    <property type="entry name" value="Acyl-CoA_Oxase/DH_mid-dom_sf"/>
</dbReference>
<sequence length="102" mass="11740">MCSATFRSGEFAKYQQEAAVKEPCDRHPEVRFITDPYQRRIVHGNLIGKQGQGFEIAMCNLNDYRFNINNSSLNAAQARIHNPGEHLKVRKQCDKSLDQFQI</sequence>
<dbReference type="GO" id="GO:0005739">
    <property type="term" value="C:mitochondrion"/>
    <property type="evidence" value="ECO:0007669"/>
    <property type="project" value="TreeGrafter"/>
</dbReference>
<dbReference type="PANTHER" id="PTHR43831:SF1">
    <property type="entry name" value="ISOBUTYRYL-COA DEHYDROGENASE, MITOCHONDRIAL"/>
    <property type="match status" value="1"/>
</dbReference>
<proteinExistence type="predicted"/>
<keyword evidence="2" id="KW-0285">Flavoprotein</keyword>
<dbReference type="Gene3D" id="1.20.140.10">
    <property type="entry name" value="Butyryl-CoA Dehydrogenase, subunit A, domain 3"/>
    <property type="match status" value="1"/>
</dbReference>
<dbReference type="GO" id="GO:0016627">
    <property type="term" value="F:oxidoreductase activity, acting on the CH-CH group of donors"/>
    <property type="evidence" value="ECO:0007669"/>
    <property type="project" value="InterPro"/>
</dbReference>
<organism evidence="4 5">
    <name type="scientific">Rotaria sordida</name>
    <dbReference type="NCBI Taxonomy" id="392033"/>
    <lineage>
        <taxon>Eukaryota</taxon>
        <taxon>Metazoa</taxon>
        <taxon>Spiralia</taxon>
        <taxon>Gnathifera</taxon>
        <taxon>Rotifera</taxon>
        <taxon>Eurotatoria</taxon>
        <taxon>Bdelloidea</taxon>
        <taxon>Philodinida</taxon>
        <taxon>Philodinidae</taxon>
        <taxon>Rotaria</taxon>
    </lineage>
</organism>
<keyword evidence="3" id="KW-0274">FAD</keyword>
<dbReference type="InterPro" id="IPR052547">
    <property type="entry name" value="Mito_Isobutyryl-CoADH"/>
</dbReference>
<evidence type="ECO:0000256" key="2">
    <source>
        <dbReference type="ARBA" id="ARBA00022630"/>
    </source>
</evidence>
<reference evidence="4" key="1">
    <citation type="submission" date="2021-02" db="EMBL/GenBank/DDBJ databases">
        <authorList>
            <person name="Nowell W R."/>
        </authorList>
    </citation>
    <scope>NUCLEOTIDE SEQUENCE</scope>
</reference>
<dbReference type="SUPFAM" id="SSF47203">
    <property type="entry name" value="Acyl-CoA dehydrogenase C-terminal domain-like"/>
    <property type="match status" value="1"/>
</dbReference>
<evidence type="ECO:0000313" key="5">
    <source>
        <dbReference type="Proteomes" id="UP000663882"/>
    </source>
</evidence>
<comment type="caution">
    <text evidence="4">The sequence shown here is derived from an EMBL/GenBank/DDBJ whole genome shotgun (WGS) entry which is preliminary data.</text>
</comment>
<accession>A0A814YGM4</accession>
<dbReference type="Gene3D" id="2.40.110.10">
    <property type="entry name" value="Butyryl-CoA Dehydrogenase, subunit A, domain 2"/>
    <property type="match status" value="1"/>
</dbReference>
<gene>
    <name evidence="4" type="ORF">RFH988_LOCUS26038</name>
</gene>
<dbReference type="PANTHER" id="PTHR43831">
    <property type="entry name" value="ISOBUTYRYL-COA DEHYDROGENASE"/>
    <property type="match status" value="1"/>
</dbReference>
<dbReference type="EMBL" id="CAJNOO010002032">
    <property type="protein sequence ID" value="CAF1228514.1"/>
    <property type="molecule type" value="Genomic_DNA"/>
</dbReference>
<evidence type="ECO:0000313" key="4">
    <source>
        <dbReference type="EMBL" id="CAF1228514.1"/>
    </source>
</evidence>
<protein>
    <submittedName>
        <fullName evidence="4">Uncharacterized protein</fullName>
    </submittedName>
</protein>
<name>A0A814YGM4_9BILA</name>
<evidence type="ECO:0000256" key="1">
    <source>
        <dbReference type="ARBA" id="ARBA00001974"/>
    </source>
</evidence>
<dbReference type="InterPro" id="IPR036250">
    <property type="entry name" value="AcylCo_DH-like_C"/>
</dbReference>
<dbReference type="OrthoDB" id="10254877at2759"/>
<evidence type="ECO:0000256" key="3">
    <source>
        <dbReference type="ARBA" id="ARBA00022827"/>
    </source>
</evidence>
<dbReference type="Proteomes" id="UP000663882">
    <property type="component" value="Unassembled WGS sequence"/>
</dbReference>